<proteinExistence type="predicted"/>
<dbReference type="Pfam" id="PF01381">
    <property type="entry name" value="HTH_3"/>
    <property type="match status" value="1"/>
</dbReference>
<dbReference type="InterPro" id="IPR010982">
    <property type="entry name" value="Lambda_DNA-bd_dom_sf"/>
</dbReference>
<dbReference type="AlphaFoldDB" id="A0A8J3X283"/>
<evidence type="ECO:0000256" key="1">
    <source>
        <dbReference type="SAM" id="MobiDB-lite"/>
    </source>
</evidence>
<dbReference type="RefSeq" id="WP_168116956.1">
    <property type="nucleotide sequence ID" value="NZ_BOON01000039.1"/>
</dbReference>
<sequence>MWSRGTPASGAHDEQLSFGELVTRRRLDLGLSQSELADRICAEAGRPTLTRHEVSRYEREVRLPTQTSLVAYAAALNLPPVVLARATQNTRARRHPRAPGSTVTHQRTAPVLPSAESHPGGIERPAHRDEYRSPGPVEKLAVARVVPSDGWRVDLTLRIGEYTGTTDEQVFVVVVRQGAISSDGTPAPWGCIAGPDGAPTLSVIMELGSSSRQP</sequence>
<protein>
    <recommendedName>
        <fullName evidence="2">HTH cro/C1-type domain-containing protein</fullName>
    </recommendedName>
</protein>
<dbReference type="InterPro" id="IPR001387">
    <property type="entry name" value="Cro/C1-type_HTH"/>
</dbReference>
<accession>A0A8J3X283</accession>
<evidence type="ECO:0000313" key="4">
    <source>
        <dbReference type="Proteomes" id="UP000599074"/>
    </source>
</evidence>
<reference evidence="3" key="1">
    <citation type="submission" date="2021-01" db="EMBL/GenBank/DDBJ databases">
        <title>Whole genome shotgun sequence of Planosporangium mesophilum NBRC 109066.</title>
        <authorList>
            <person name="Komaki H."/>
            <person name="Tamura T."/>
        </authorList>
    </citation>
    <scope>NUCLEOTIDE SEQUENCE</scope>
    <source>
        <strain evidence="3">NBRC 109066</strain>
    </source>
</reference>
<dbReference type="PROSITE" id="PS50943">
    <property type="entry name" value="HTH_CROC1"/>
    <property type="match status" value="1"/>
</dbReference>
<dbReference type="GO" id="GO:0003677">
    <property type="term" value="F:DNA binding"/>
    <property type="evidence" value="ECO:0007669"/>
    <property type="project" value="InterPro"/>
</dbReference>
<dbReference type="SUPFAM" id="SSF47413">
    <property type="entry name" value="lambda repressor-like DNA-binding domains"/>
    <property type="match status" value="1"/>
</dbReference>
<evidence type="ECO:0000313" key="3">
    <source>
        <dbReference type="EMBL" id="GII24636.1"/>
    </source>
</evidence>
<comment type="caution">
    <text evidence="3">The sequence shown here is derived from an EMBL/GenBank/DDBJ whole genome shotgun (WGS) entry which is preliminary data.</text>
</comment>
<keyword evidence="4" id="KW-1185">Reference proteome</keyword>
<evidence type="ECO:0000259" key="2">
    <source>
        <dbReference type="PROSITE" id="PS50943"/>
    </source>
</evidence>
<gene>
    <name evidence="3" type="ORF">Pme01_42330</name>
</gene>
<name>A0A8J3X283_9ACTN</name>
<dbReference type="CDD" id="cd00093">
    <property type="entry name" value="HTH_XRE"/>
    <property type="match status" value="1"/>
</dbReference>
<dbReference type="EMBL" id="BOON01000039">
    <property type="protein sequence ID" value="GII24636.1"/>
    <property type="molecule type" value="Genomic_DNA"/>
</dbReference>
<dbReference type="SMART" id="SM00530">
    <property type="entry name" value="HTH_XRE"/>
    <property type="match status" value="1"/>
</dbReference>
<dbReference type="Proteomes" id="UP000599074">
    <property type="component" value="Unassembled WGS sequence"/>
</dbReference>
<organism evidence="3 4">
    <name type="scientific">Planosporangium mesophilum</name>
    <dbReference type="NCBI Taxonomy" id="689768"/>
    <lineage>
        <taxon>Bacteria</taxon>
        <taxon>Bacillati</taxon>
        <taxon>Actinomycetota</taxon>
        <taxon>Actinomycetes</taxon>
        <taxon>Micromonosporales</taxon>
        <taxon>Micromonosporaceae</taxon>
        <taxon>Planosporangium</taxon>
    </lineage>
</organism>
<dbReference type="Gene3D" id="1.10.260.40">
    <property type="entry name" value="lambda repressor-like DNA-binding domains"/>
    <property type="match status" value="1"/>
</dbReference>
<feature type="region of interest" description="Disordered" evidence="1">
    <location>
        <begin position="111"/>
        <end position="134"/>
    </location>
</feature>
<feature type="domain" description="HTH cro/C1-type" evidence="2">
    <location>
        <begin position="22"/>
        <end position="83"/>
    </location>
</feature>